<comment type="caution">
    <text evidence="1">The sequence shown here is derived from an EMBL/GenBank/DDBJ whole genome shotgun (WGS) entry which is preliminary data.</text>
</comment>
<name>A0A4Z0C3F5_9BURK</name>
<protein>
    <submittedName>
        <fullName evidence="1">Uncharacterized protein</fullName>
    </submittedName>
</protein>
<reference evidence="1 2" key="1">
    <citation type="submission" date="2019-03" db="EMBL/GenBank/DDBJ databases">
        <title>Ramlibacter henchirensis DSM 14656, whole genome shotgun sequence.</title>
        <authorList>
            <person name="Zhang X."/>
            <person name="Feng G."/>
            <person name="Zhu H."/>
        </authorList>
    </citation>
    <scope>NUCLEOTIDE SEQUENCE [LARGE SCALE GENOMIC DNA]</scope>
    <source>
        <strain evidence="1 2">DSM 14656</strain>
    </source>
</reference>
<dbReference type="AlphaFoldDB" id="A0A4Z0C3F5"/>
<dbReference type="Proteomes" id="UP000298180">
    <property type="component" value="Unassembled WGS sequence"/>
</dbReference>
<gene>
    <name evidence="1" type="ORF">EZ313_05290</name>
</gene>
<dbReference type="EMBL" id="SMLM01000001">
    <property type="protein sequence ID" value="TFZ06063.1"/>
    <property type="molecule type" value="Genomic_DNA"/>
</dbReference>
<evidence type="ECO:0000313" key="2">
    <source>
        <dbReference type="Proteomes" id="UP000298180"/>
    </source>
</evidence>
<proteinExistence type="predicted"/>
<dbReference type="RefSeq" id="WP_135262149.1">
    <property type="nucleotide sequence ID" value="NZ_SMLM01000001.1"/>
</dbReference>
<keyword evidence="2" id="KW-1185">Reference proteome</keyword>
<sequence length="86" mass="9474">MVKPASSETRLLHNLVRLHGRDPRGFEATVLPSRMVRVMAPSGAAFYPLEGWTSRFVRHLHQGFFDQRHPTTLSRETGSSGAGGTG</sequence>
<dbReference type="OrthoDB" id="8911778at2"/>
<organism evidence="1 2">
    <name type="scientific">Ramlibacter henchirensis</name>
    <dbReference type="NCBI Taxonomy" id="204072"/>
    <lineage>
        <taxon>Bacteria</taxon>
        <taxon>Pseudomonadati</taxon>
        <taxon>Pseudomonadota</taxon>
        <taxon>Betaproteobacteria</taxon>
        <taxon>Burkholderiales</taxon>
        <taxon>Comamonadaceae</taxon>
        <taxon>Ramlibacter</taxon>
    </lineage>
</organism>
<accession>A0A4Z0C3F5</accession>
<evidence type="ECO:0000313" key="1">
    <source>
        <dbReference type="EMBL" id="TFZ06063.1"/>
    </source>
</evidence>